<dbReference type="GO" id="GO:0140662">
    <property type="term" value="F:ATP-dependent protein folding chaperone"/>
    <property type="evidence" value="ECO:0007669"/>
    <property type="project" value="InterPro"/>
</dbReference>
<feature type="compositionally biased region" description="Basic and acidic residues" evidence="3">
    <location>
        <begin position="791"/>
        <end position="807"/>
    </location>
</feature>
<dbReference type="PANTHER" id="PTHR45639:SF4">
    <property type="entry name" value="HSC70CB, ISOFORM G"/>
    <property type="match status" value="1"/>
</dbReference>
<dbReference type="Pfam" id="PF00012">
    <property type="entry name" value="HSP70"/>
    <property type="match status" value="1"/>
</dbReference>
<dbReference type="InterPro" id="IPR043129">
    <property type="entry name" value="ATPase_NBD"/>
</dbReference>
<dbReference type="Gene3D" id="3.30.30.30">
    <property type="match status" value="1"/>
</dbReference>
<reference evidence="4 5" key="1">
    <citation type="submission" date="2024-03" db="EMBL/GenBank/DDBJ databases">
        <title>The Acrasis kona genome and developmental transcriptomes reveal deep origins of eukaryotic multicellular pathways.</title>
        <authorList>
            <person name="Sheikh S."/>
            <person name="Fu C.-J."/>
            <person name="Brown M.W."/>
            <person name="Baldauf S.L."/>
        </authorList>
    </citation>
    <scope>NUCLEOTIDE SEQUENCE [LARGE SCALE GENOMIC DNA]</scope>
    <source>
        <strain evidence="4 5">ATCC MYA-3509</strain>
    </source>
</reference>
<dbReference type="GO" id="GO:0005524">
    <property type="term" value="F:ATP binding"/>
    <property type="evidence" value="ECO:0007669"/>
    <property type="project" value="UniProtKB-KW"/>
</dbReference>
<evidence type="ECO:0000313" key="5">
    <source>
        <dbReference type="Proteomes" id="UP001431209"/>
    </source>
</evidence>
<dbReference type="Gene3D" id="3.30.420.40">
    <property type="match status" value="2"/>
</dbReference>
<dbReference type="PRINTS" id="PR00301">
    <property type="entry name" value="HEATSHOCK70"/>
</dbReference>
<dbReference type="InterPro" id="IPR013126">
    <property type="entry name" value="Hsp_70_fam"/>
</dbReference>
<gene>
    <name evidence="4" type="ORF">AKO1_001971</name>
</gene>
<dbReference type="SUPFAM" id="SSF53067">
    <property type="entry name" value="Actin-like ATPase domain"/>
    <property type="match status" value="2"/>
</dbReference>
<dbReference type="EMBL" id="JAOPGA020001228">
    <property type="protein sequence ID" value="KAL0486377.1"/>
    <property type="molecule type" value="Genomic_DNA"/>
</dbReference>
<comment type="caution">
    <text evidence="4">The sequence shown here is derived from an EMBL/GenBank/DDBJ whole genome shotgun (WGS) entry which is preliminary data.</text>
</comment>
<dbReference type="CDD" id="cd11732">
    <property type="entry name" value="ASKHA_NBD_HSP70_HSP105-110-like"/>
    <property type="match status" value="1"/>
</dbReference>
<dbReference type="FunFam" id="3.30.420.40:FF:000171">
    <property type="entry name" value="Heat shock 70 kDa protein 4"/>
    <property type="match status" value="2"/>
</dbReference>
<accession>A0AAW2Z961</accession>
<dbReference type="Gene3D" id="1.20.1270.10">
    <property type="match status" value="2"/>
</dbReference>
<dbReference type="InterPro" id="IPR029048">
    <property type="entry name" value="HSP70_C_sf"/>
</dbReference>
<dbReference type="InterPro" id="IPR029047">
    <property type="entry name" value="HSP70_peptide-bd_sf"/>
</dbReference>
<evidence type="ECO:0000256" key="3">
    <source>
        <dbReference type="SAM" id="MobiDB-lite"/>
    </source>
</evidence>
<dbReference type="Gene3D" id="3.90.640.10">
    <property type="entry name" value="Actin, Chain A, domain 4"/>
    <property type="match status" value="1"/>
</dbReference>
<dbReference type="FunFam" id="3.30.30.30:FF:000002">
    <property type="entry name" value="Heat shock 70 kDa protein 4"/>
    <property type="match status" value="1"/>
</dbReference>
<evidence type="ECO:0000313" key="4">
    <source>
        <dbReference type="EMBL" id="KAL0486377.1"/>
    </source>
</evidence>
<dbReference type="FunFam" id="3.90.640.10:FF:000004">
    <property type="entry name" value="Heat shock 70 kDa protein 4"/>
    <property type="match status" value="1"/>
</dbReference>
<dbReference type="PANTHER" id="PTHR45639">
    <property type="entry name" value="HSC70CB, ISOFORM G-RELATED"/>
    <property type="match status" value="1"/>
</dbReference>
<protein>
    <submittedName>
        <fullName evidence="4">HSP70</fullName>
    </submittedName>
</protein>
<sequence length="807" mass="89720">MPVIGIDLGTDNCVIALARRGGIDVVVNEFSRRYTPSIVSFTNKERYIGEAGLTQAIGNATNTVQAIKRLIGIKYSQAEQDGELKNYACNIEQGPDDSILINVTYLGEKRQFTPVQILAMIFGQLINYIEKECGVRNMDCAIAIPGYFTDVQRRAVLQAAEIAGIHCIRLINDTTAAAIEYGIYKELEDKPINIAFVDVGHGDTTVSIAQMSKGNIKVLASAFERHLGAGHFEQLLVAHFAKLILDKYKIDALSNGKARARLNKECERVKKVLSANSETMFRVESIMNDIDVNFKFTREEFESMSQDLLRRFEVPVKKALEDSKIELSDLHSIELLGGGSYIPSLKNIISTIFQKPVSTTLNSLESIARGCAIQAAILSPSFNLARQMTVADAVPYGVSVGWVGTDKKDSMETEESASLSVGNQVVNKSSPMFKLYEATPSSKILTFSRNKDFDLFALYTQPEQLPAGTSTSIGKFSIQGVPSANASGKGTPKIKVKVRHNIHGVFQIEDAHTVDEVEVEVEEEVPEEEKTEDAKKKDDKKKDDKSEPPKKQTRLVKKMKTVTNKLQVKEEVPIIPSEQLKAFVADEKKMSYQDKMIRETAEAKNDVESYIYAMRDRITDGGNLYEYLNNNDRKEFNAALDEAELWLEDEVSRDDSVNKLKSLKKFGDVAEVRIREEKERPAASETLEKAINEYRIFLASSEEKYSHIAQDAKDKVAQKVSEVRSWLDSESDKQSRAAKNVDPTLTVALIQAKEKELRDLAKPIVNTPKPKPKVEDTPAPSAATPQSGDAKTAESADKKDDKMDESS</sequence>
<dbReference type="SUPFAM" id="SSF100934">
    <property type="entry name" value="Heat shock protein 70kD (HSP70), C-terminal subdomain"/>
    <property type="match status" value="2"/>
</dbReference>
<feature type="compositionally biased region" description="Basic and acidic residues" evidence="3">
    <location>
        <begin position="532"/>
        <end position="550"/>
    </location>
</feature>
<keyword evidence="1" id="KW-0547">Nucleotide-binding</keyword>
<proteinExistence type="predicted"/>
<keyword evidence="2" id="KW-0067">ATP-binding</keyword>
<dbReference type="SUPFAM" id="SSF100920">
    <property type="entry name" value="Heat shock protein 70kD (HSP70), peptide-binding domain"/>
    <property type="match status" value="1"/>
</dbReference>
<organism evidence="4 5">
    <name type="scientific">Acrasis kona</name>
    <dbReference type="NCBI Taxonomy" id="1008807"/>
    <lineage>
        <taxon>Eukaryota</taxon>
        <taxon>Discoba</taxon>
        <taxon>Heterolobosea</taxon>
        <taxon>Tetramitia</taxon>
        <taxon>Eutetramitia</taxon>
        <taxon>Acrasidae</taxon>
        <taxon>Acrasis</taxon>
    </lineage>
</organism>
<feature type="region of interest" description="Disordered" evidence="3">
    <location>
        <begin position="757"/>
        <end position="807"/>
    </location>
</feature>
<name>A0AAW2Z961_9EUKA</name>
<feature type="compositionally biased region" description="Acidic residues" evidence="3">
    <location>
        <begin position="517"/>
        <end position="531"/>
    </location>
</feature>
<evidence type="ECO:0000256" key="1">
    <source>
        <dbReference type="ARBA" id="ARBA00022741"/>
    </source>
</evidence>
<dbReference type="Gene3D" id="2.60.34.10">
    <property type="entry name" value="Substrate Binding Domain Of DNAk, Chain A, domain 1"/>
    <property type="match status" value="1"/>
</dbReference>
<evidence type="ECO:0000256" key="2">
    <source>
        <dbReference type="ARBA" id="ARBA00022840"/>
    </source>
</evidence>
<dbReference type="GO" id="GO:0005634">
    <property type="term" value="C:nucleus"/>
    <property type="evidence" value="ECO:0007669"/>
    <property type="project" value="TreeGrafter"/>
</dbReference>
<keyword evidence="5" id="KW-1185">Reference proteome</keyword>
<dbReference type="Proteomes" id="UP001431209">
    <property type="component" value="Unassembled WGS sequence"/>
</dbReference>
<dbReference type="AlphaFoldDB" id="A0AAW2Z961"/>
<dbReference type="GO" id="GO:0005829">
    <property type="term" value="C:cytosol"/>
    <property type="evidence" value="ECO:0007669"/>
    <property type="project" value="TreeGrafter"/>
</dbReference>
<feature type="region of interest" description="Disordered" evidence="3">
    <location>
        <begin position="517"/>
        <end position="555"/>
    </location>
</feature>